<accession>A0A7Y9XT52</accession>
<dbReference type="RefSeq" id="WP_179406000.1">
    <property type="nucleotide sequence ID" value="NZ_BMGF01000001.1"/>
</dbReference>
<dbReference type="GO" id="GO:0016491">
    <property type="term" value="F:oxidoreductase activity"/>
    <property type="evidence" value="ECO:0007669"/>
    <property type="project" value="TreeGrafter"/>
</dbReference>
<organism evidence="2 3">
    <name type="scientific">Novosphingobium marinum</name>
    <dbReference type="NCBI Taxonomy" id="1514948"/>
    <lineage>
        <taxon>Bacteria</taxon>
        <taxon>Pseudomonadati</taxon>
        <taxon>Pseudomonadota</taxon>
        <taxon>Alphaproteobacteria</taxon>
        <taxon>Sphingomonadales</taxon>
        <taxon>Sphingomonadaceae</taxon>
        <taxon>Novosphingobium</taxon>
    </lineage>
</organism>
<dbReference type="PROSITE" id="PS00061">
    <property type="entry name" value="ADH_SHORT"/>
    <property type="match status" value="1"/>
</dbReference>
<name>A0A7Y9XT52_9SPHN</name>
<dbReference type="GO" id="GO:0008202">
    <property type="term" value="P:steroid metabolic process"/>
    <property type="evidence" value="ECO:0007669"/>
    <property type="project" value="TreeGrafter"/>
</dbReference>
<protein>
    <submittedName>
        <fullName evidence="2">NAD(P)-dependent dehydrogenase (Short-subunit alcohol dehydrogenase family)</fullName>
    </submittedName>
</protein>
<evidence type="ECO:0000259" key="1">
    <source>
        <dbReference type="SMART" id="SM00822"/>
    </source>
</evidence>
<dbReference type="Gene3D" id="3.40.50.720">
    <property type="entry name" value="NAD(P)-binding Rossmann-like Domain"/>
    <property type="match status" value="1"/>
</dbReference>
<dbReference type="Pfam" id="PF00106">
    <property type="entry name" value="adh_short"/>
    <property type="match status" value="1"/>
</dbReference>
<evidence type="ECO:0000313" key="2">
    <source>
        <dbReference type="EMBL" id="NYH94044.1"/>
    </source>
</evidence>
<keyword evidence="3" id="KW-1185">Reference proteome</keyword>
<dbReference type="InterPro" id="IPR020904">
    <property type="entry name" value="Sc_DH/Rdtase_CS"/>
</dbReference>
<dbReference type="SMART" id="SM00822">
    <property type="entry name" value="PKS_KR"/>
    <property type="match status" value="1"/>
</dbReference>
<dbReference type="PANTHER" id="PTHR43313:SF1">
    <property type="entry name" value="3BETA-HYDROXYSTEROID DEHYDROGENASE DHS-16"/>
    <property type="match status" value="1"/>
</dbReference>
<dbReference type="PRINTS" id="PR00081">
    <property type="entry name" value="GDHRDH"/>
</dbReference>
<proteinExistence type="predicted"/>
<dbReference type="AlphaFoldDB" id="A0A7Y9XT52"/>
<gene>
    <name evidence="2" type="ORF">FHS75_000349</name>
</gene>
<dbReference type="InterPro" id="IPR002347">
    <property type="entry name" value="SDR_fam"/>
</dbReference>
<evidence type="ECO:0000313" key="3">
    <source>
        <dbReference type="Proteomes" id="UP000522081"/>
    </source>
</evidence>
<dbReference type="Proteomes" id="UP000522081">
    <property type="component" value="Unassembled WGS sequence"/>
</dbReference>
<dbReference type="EMBL" id="JACBZF010000001">
    <property type="protein sequence ID" value="NYH94044.1"/>
    <property type="molecule type" value="Genomic_DNA"/>
</dbReference>
<dbReference type="InterPro" id="IPR057326">
    <property type="entry name" value="KR_dom"/>
</dbReference>
<dbReference type="PANTHER" id="PTHR43313">
    <property type="entry name" value="SHORT-CHAIN DEHYDROGENASE/REDUCTASE FAMILY 9C"/>
    <property type="match status" value="1"/>
</dbReference>
<dbReference type="InterPro" id="IPR036291">
    <property type="entry name" value="NAD(P)-bd_dom_sf"/>
</dbReference>
<comment type="caution">
    <text evidence="2">The sequence shown here is derived from an EMBL/GenBank/DDBJ whole genome shotgun (WGS) entry which is preliminary data.</text>
</comment>
<dbReference type="SUPFAM" id="SSF51735">
    <property type="entry name" value="NAD(P)-binding Rossmann-fold domains"/>
    <property type="match status" value="1"/>
</dbReference>
<reference evidence="2 3" key="1">
    <citation type="submission" date="2020-07" db="EMBL/GenBank/DDBJ databases">
        <title>Genomic Encyclopedia of Type Strains, Phase IV (KMG-IV): sequencing the most valuable type-strain genomes for metagenomic binning, comparative biology and taxonomic classification.</title>
        <authorList>
            <person name="Goeker M."/>
        </authorList>
    </citation>
    <scope>NUCLEOTIDE SEQUENCE [LARGE SCALE GENOMIC DNA]</scope>
    <source>
        <strain evidence="2 3">DSM 29043</strain>
    </source>
</reference>
<sequence length="278" mass="28743">MATYIVVAGAGGVGSSTVAALRAGGHRVIATVLNEAEDTAVRKADDSVETLRIDLSDPQAVRTVLARQIDQLDTLDGVAVCGAIAPLGPLESADLETARRVFDVNVLSDLAIYQAALPALRKSKGRLVMVSSMSGKASMAFVGVYSSSKFALEGLGDAMRREATPQGVSISLVLPGGVKTPMVDAQLRDNAAAIESLSAEEDARYGSLYRGFQAAAKASHEGTASPPEAVAEAIVEALTSEDPQPRYLVGDDAGQLVGAAGSLSDRDMDAMFAQMFAG</sequence>
<feature type="domain" description="Ketoreductase" evidence="1">
    <location>
        <begin position="2"/>
        <end position="181"/>
    </location>
</feature>